<dbReference type="InterPro" id="IPR036034">
    <property type="entry name" value="PDZ_sf"/>
</dbReference>
<keyword evidence="4 5" id="KW-0720">Serine protease</keyword>
<feature type="transmembrane region" description="Helical" evidence="6">
    <location>
        <begin position="7"/>
        <end position="26"/>
    </location>
</feature>
<dbReference type="InterPro" id="IPR029045">
    <property type="entry name" value="ClpP/crotonase-like_dom_sf"/>
</dbReference>
<dbReference type="GO" id="GO:0030288">
    <property type="term" value="C:outer membrane-bounded periplasmic space"/>
    <property type="evidence" value="ECO:0007669"/>
    <property type="project" value="TreeGrafter"/>
</dbReference>
<evidence type="ECO:0000256" key="3">
    <source>
        <dbReference type="ARBA" id="ARBA00022801"/>
    </source>
</evidence>
<dbReference type="RefSeq" id="WP_042279551.1">
    <property type="nucleotide sequence ID" value="NZ_BBML01000007.1"/>
</dbReference>
<gene>
    <name evidence="8" type="ORF">JCM19294_286</name>
</gene>
<dbReference type="Proteomes" id="UP000029221">
    <property type="component" value="Unassembled WGS sequence"/>
</dbReference>
<evidence type="ECO:0000259" key="7">
    <source>
        <dbReference type="PROSITE" id="PS50106"/>
    </source>
</evidence>
<keyword evidence="3 5" id="KW-0378">Hydrolase</keyword>
<dbReference type="Pfam" id="PF13180">
    <property type="entry name" value="PDZ_2"/>
    <property type="match status" value="1"/>
</dbReference>
<organism evidence="8 9">
    <name type="scientific">Nonlabens tegetincola</name>
    <dbReference type="NCBI Taxonomy" id="323273"/>
    <lineage>
        <taxon>Bacteria</taxon>
        <taxon>Pseudomonadati</taxon>
        <taxon>Bacteroidota</taxon>
        <taxon>Flavobacteriia</taxon>
        <taxon>Flavobacteriales</taxon>
        <taxon>Flavobacteriaceae</taxon>
        <taxon>Nonlabens</taxon>
    </lineage>
</organism>
<reference evidence="8" key="1">
    <citation type="journal article" date="2014" name="Genome Announc.">
        <title>Draft Genome Sequences of Marine Flavobacterium Nonlabens Strains NR17, NR24, NR27, NR32, NR33, and Ara13.</title>
        <authorList>
            <person name="Nakanishi M."/>
            <person name="Meirelles P."/>
            <person name="Suzuki R."/>
            <person name="Takatani N."/>
            <person name="Mino S."/>
            <person name="Suda W."/>
            <person name="Oshima K."/>
            <person name="Hattori M."/>
            <person name="Ohkuma M."/>
            <person name="Hosokawa M."/>
            <person name="Miyashita K."/>
            <person name="Thompson F.L."/>
            <person name="Niwa A."/>
            <person name="Sawabe T."/>
            <person name="Sawabe T."/>
        </authorList>
    </citation>
    <scope>NUCLEOTIDE SEQUENCE [LARGE SCALE GENOMIC DNA]</scope>
    <source>
        <strain evidence="8">JCM 19294</strain>
    </source>
</reference>
<evidence type="ECO:0000256" key="1">
    <source>
        <dbReference type="ARBA" id="ARBA00009179"/>
    </source>
</evidence>
<keyword evidence="2 5" id="KW-0645">Protease</keyword>
<dbReference type="Gene3D" id="2.30.42.10">
    <property type="match status" value="1"/>
</dbReference>
<evidence type="ECO:0000313" key="9">
    <source>
        <dbReference type="Proteomes" id="UP000029221"/>
    </source>
</evidence>
<dbReference type="STRING" id="319236.BST91_09900"/>
<dbReference type="InterPro" id="IPR005151">
    <property type="entry name" value="Tail-specific_protease"/>
</dbReference>
<comment type="similarity">
    <text evidence="1 5">Belongs to the peptidase S41A family.</text>
</comment>
<evidence type="ECO:0000313" key="8">
    <source>
        <dbReference type="EMBL" id="GAK97747.1"/>
    </source>
</evidence>
<dbReference type="SUPFAM" id="SSF52096">
    <property type="entry name" value="ClpP/crotonase"/>
    <property type="match status" value="1"/>
</dbReference>
<dbReference type="SMART" id="SM00245">
    <property type="entry name" value="TSPc"/>
    <property type="match status" value="1"/>
</dbReference>
<dbReference type="Gene3D" id="3.90.226.10">
    <property type="entry name" value="2-enoyl-CoA Hydratase, Chain A, domain 1"/>
    <property type="match status" value="1"/>
</dbReference>
<dbReference type="eggNOG" id="COG0793">
    <property type="taxonomic scope" value="Bacteria"/>
</dbReference>
<dbReference type="CDD" id="cd06782">
    <property type="entry name" value="cpPDZ_CPP-like"/>
    <property type="match status" value="1"/>
</dbReference>
<protein>
    <submittedName>
        <fullName evidence="8">Carboxy-terminal processing protease</fullName>
    </submittedName>
</protein>
<dbReference type="GO" id="GO:0006508">
    <property type="term" value="P:proteolysis"/>
    <property type="evidence" value="ECO:0007669"/>
    <property type="project" value="UniProtKB-KW"/>
</dbReference>
<sequence length="526" mass="58677">MKKTYLYLPIFLGVFFAAGILLGHYINDVTNGRYLASNNSSRQKLNRLIDLIENKYVDDIDTDSIVDATVLGIMQNLDPHSVYIPSDRAEAVHNDMRGDFVGIGIKFFVNNDTISVTQVFKDGPSDEAGIRSGDKILTADGRKLYGENGTDSSILKGKDGTRITLGVLRPGDQELLQIPVTRGKVALRSVDAAYMLSSDLGYIKVNRFAENTIEEFDQAIETVKKAGATSLVLDLRDNPGGILTAATHIADEFLQEDKLILFQKDRNNKRIDSYATDDGDFEDREVYILINENSASASEIVAGALQDNDIGIIVGRRSFGKGLVQQEMKLGDGSSVRLTVARYYTPTGRSIQRPYDMGKEAYFNEYINRYQNGELIDESNIEVNDSLKRITPGGKVVYGGGGIVPDVFVPSPDGYILQTLDYFARTGFADRFTNIYLQEDGAYLFNLSKQEFLEEYEVPEPVMENFIQFAQLYNTSIKLPGYRNEISLIIKSSIAEQLFGTQLKIKLINQEDNMIKKVLQLHGKSN</sequence>
<feature type="domain" description="PDZ" evidence="7">
    <location>
        <begin position="89"/>
        <end position="171"/>
    </location>
</feature>
<name>A0A090Q6A8_9FLAO</name>
<keyword evidence="6" id="KW-0812">Transmembrane</keyword>
<dbReference type="GO" id="GO:0008236">
    <property type="term" value="F:serine-type peptidase activity"/>
    <property type="evidence" value="ECO:0007669"/>
    <property type="project" value="UniProtKB-KW"/>
</dbReference>
<proteinExistence type="inferred from homology"/>
<dbReference type="PANTHER" id="PTHR32060:SF30">
    <property type="entry name" value="CARBOXY-TERMINAL PROCESSING PROTEASE CTPA"/>
    <property type="match status" value="1"/>
</dbReference>
<dbReference type="InterPro" id="IPR001478">
    <property type="entry name" value="PDZ"/>
</dbReference>
<dbReference type="AlphaFoldDB" id="A0A090Q6A8"/>
<dbReference type="SUPFAM" id="SSF50156">
    <property type="entry name" value="PDZ domain-like"/>
    <property type="match status" value="1"/>
</dbReference>
<dbReference type="EMBL" id="BBML01000007">
    <property type="protein sequence ID" value="GAK97747.1"/>
    <property type="molecule type" value="Genomic_DNA"/>
</dbReference>
<dbReference type="NCBIfam" id="TIGR00225">
    <property type="entry name" value="prc"/>
    <property type="match status" value="1"/>
</dbReference>
<dbReference type="InterPro" id="IPR004447">
    <property type="entry name" value="Peptidase_S41A"/>
</dbReference>
<evidence type="ECO:0000256" key="6">
    <source>
        <dbReference type="SAM" id="Phobius"/>
    </source>
</evidence>
<dbReference type="GO" id="GO:0004175">
    <property type="term" value="F:endopeptidase activity"/>
    <property type="evidence" value="ECO:0007669"/>
    <property type="project" value="TreeGrafter"/>
</dbReference>
<keyword evidence="6" id="KW-1133">Transmembrane helix</keyword>
<dbReference type="PROSITE" id="PS50106">
    <property type="entry name" value="PDZ"/>
    <property type="match status" value="1"/>
</dbReference>
<dbReference type="PANTHER" id="PTHR32060">
    <property type="entry name" value="TAIL-SPECIFIC PROTEASE"/>
    <property type="match status" value="1"/>
</dbReference>
<dbReference type="GO" id="GO:0007165">
    <property type="term" value="P:signal transduction"/>
    <property type="evidence" value="ECO:0007669"/>
    <property type="project" value="TreeGrafter"/>
</dbReference>
<dbReference type="Gene3D" id="3.30.750.44">
    <property type="match status" value="1"/>
</dbReference>
<dbReference type="Pfam" id="PF03572">
    <property type="entry name" value="Peptidase_S41"/>
    <property type="match status" value="1"/>
</dbReference>
<keyword evidence="9" id="KW-1185">Reference proteome</keyword>
<comment type="caution">
    <text evidence="8">The sequence shown here is derived from an EMBL/GenBank/DDBJ whole genome shotgun (WGS) entry which is preliminary data.</text>
</comment>
<keyword evidence="6" id="KW-0472">Membrane</keyword>
<evidence type="ECO:0000256" key="5">
    <source>
        <dbReference type="RuleBase" id="RU004404"/>
    </source>
</evidence>
<evidence type="ECO:0000256" key="4">
    <source>
        <dbReference type="ARBA" id="ARBA00022825"/>
    </source>
</evidence>
<evidence type="ECO:0000256" key="2">
    <source>
        <dbReference type="ARBA" id="ARBA00022670"/>
    </source>
</evidence>
<accession>A0A090Q6A8</accession>
<dbReference type="CDD" id="cd07560">
    <property type="entry name" value="Peptidase_S41_CPP"/>
    <property type="match status" value="1"/>
</dbReference>
<dbReference type="SMART" id="SM00228">
    <property type="entry name" value="PDZ"/>
    <property type="match status" value="1"/>
</dbReference>